<evidence type="ECO:0000313" key="1">
    <source>
        <dbReference type="EMBL" id="KUM59877.1"/>
    </source>
</evidence>
<name>A0A101MFZ9_PENFR</name>
<comment type="caution">
    <text evidence="1">The sequence shown here is derived from an EMBL/GenBank/DDBJ whole genome shotgun (WGS) entry which is preliminary data.</text>
</comment>
<dbReference type="Proteomes" id="UP000055045">
    <property type="component" value="Unassembled WGS sequence"/>
</dbReference>
<proteinExistence type="predicted"/>
<sequence>MKRTTETDWEEDSEKARMSSDNDILWVDTSKTVGLKMRVRPKAWDPSFPVLVHQDARDDDSWVGYEVILQELHIRSTRLLLAVEQSKEEQKIHETNAMVIGAAPISVS</sequence>
<gene>
    <name evidence="1" type="ORF">ACN42_g7258</name>
</gene>
<dbReference type="AlphaFoldDB" id="A0A101MFZ9"/>
<keyword evidence="2" id="KW-1185">Reference proteome</keyword>
<accession>A0A101MFZ9</accession>
<organism evidence="1 2">
    <name type="scientific">Penicillium freii</name>
    <dbReference type="NCBI Taxonomy" id="48697"/>
    <lineage>
        <taxon>Eukaryota</taxon>
        <taxon>Fungi</taxon>
        <taxon>Dikarya</taxon>
        <taxon>Ascomycota</taxon>
        <taxon>Pezizomycotina</taxon>
        <taxon>Eurotiomycetes</taxon>
        <taxon>Eurotiomycetidae</taxon>
        <taxon>Eurotiales</taxon>
        <taxon>Aspergillaceae</taxon>
        <taxon>Penicillium</taxon>
    </lineage>
</organism>
<dbReference type="STRING" id="48697.A0A101MFZ9"/>
<evidence type="ECO:0000313" key="2">
    <source>
        <dbReference type="Proteomes" id="UP000055045"/>
    </source>
</evidence>
<protein>
    <submittedName>
        <fullName evidence="1">Uncharacterized protein</fullName>
    </submittedName>
</protein>
<reference evidence="1 2" key="1">
    <citation type="submission" date="2015-10" db="EMBL/GenBank/DDBJ databases">
        <title>Genome sequencing of Penicillium freii.</title>
        <authorList>
            <person name="Nguyen H.D."/>
            <person name="Visagie C.M."/>
            <person name="Seifert K.A."/>
        </authorList>
    </citation>
    <scope>NUCLEOTIDE SEQUENCE [LARGE SCALE GENOMIC DNA]</scope>
    <source>
        <strain evidence="1 2">DAOM 242723</strain>
    </source>
</reference>
<dbReference type="EMBL" id="LLXE01000202">
    <property type="protein sequence ID" value="KUM59877.1"/>
    <property type="molecule type" value="Genomic_DNA"/>
</dbReference>